<gene>
    <name evidence="1" type="ORF">LCGC14_0457590</name>
</gene>
<dbReference type="EMBL" id="LAZR01000465">
    <property type="protein sequence ID" value="KKN67810.1"/>
    <property type="molecule type" value="Genomic_DNA"/>
</dbReference>
<sequence length="220" mass="25006">MKNILLVCLAFLLGACQQPTVYVYTQALSANQKQQLEAKLAAQTLPYKYQNIAVPKAYKNATLIVSYNDFDSGQLEQLTLIMQSMGFEPDIIYSKAENHHYTNGNIGFYLRSASQSTELSMPNIMLTTGCLNDKYNNMRVSFDEKKAQFTLPSGAKVMLDWELIEPYLVIYYQNTSQSYTHTTPKISTPFGQKPSDTFIYNAHLNKPAWLNCSLQIVYMD</sequence>
<comment type="caution">
    <text evidence="1">The sequence shown here is derived from an EMBL/GenBank/DDBJ whole genome shotgun (WGS) entry which is preliminary data.</text>
</comment>
<evidence type="ECO:0008006" key="2">
    <source>
        <dbReference type="Google" id="ProtNLM"/>
    </source>
</evidence>
<proteinExistence type="predicted"/>
<protein>
    <recommendedName>
        <fullName evidence="2">Lipoprotein</fullName>
    </recommendedName>
</protein>
<accession>A0A0F9SG17</accession>
<evidence type="ECO:0000313" key="1">
    <source>
        <dbReference type="EMBL" id="KKN67810.1"/>
    </source>
</evidence>
<dbReference type="AlphaFoldDB" id="A0A0F9SG17"/>
<organism evidence="1">
    <name type="scientific">marine sediment metagenome</name>
    <dbReference type="NCBI Taxonomy" id="412755"/>
    <lineage>
        <taxon>unclassified sequences</taxon>
        <taxon>metagenomes</taxon>
        <taxon>ecological metagenomes</taxon>
    </lineage>
</organism>
<reference evidence="1" key="1">
    <citation type="journal article" date="2015" name="Nature">
        <title>Complex archaea that bridge the gap between prokaryotes and eukaryotes.</title>
        <authorList>
            <person name="Spang A."/>
            <person name="Saw J.H."/>
            <person name="Jorgensen S.L."/>
            <person name="Zaremba-Niedzwiedzka K."/>
            <person name="Martijn J."/>
            <person name="Lind A.E."/>
            <person name="van Eijk R."/>
            <person name="Schleper C."/>
            <person name="Guy L."/>
            <person name="Ettema T.J."/>
        </authorList>
    </citation>
    <scope>NUCLEOTIDE SEQUENCE</scope>
</reference>
<dbReference type="PROSITE" id="PS51257">
    <property type="entry name" value="PROKAR_LIPOPROTEIN"/>
    <property type="match status" value="1"/>
</dbReference>
<name>A0A0F9SG17_9ZZZZ</name>